<accession>A0A9D1R6N2</accession>
<feature type="domain" description="SCP2" evidence="1">
    <location>
        <begin position="250"/>
        <end position="326"/>
    </location>
</feature>
<dbReference type="Pfam" id="PF02036">
    <property type="entry name" value="SCP2"/>
    <property type="match status" value="1"/>
</dbReference>
<dbReference type="InterPro" id="IPR003033">
    <property type="entry name" value="SCP2_sterol-bd_dom"/>
</dbReference>
<dbReference type="InterPro" id="IPR036527">
    <property type="entry name" value="SCP2_sterol-bd_dom_sf"/>
</dbReference>
<dbReference type="EMBL" id="DXGH01000054">
    <property type="protein sequence ID" value="HIW81845.1"/>
    <property type="molecule type" value="Genomic_DNA"/>
</dbReference>
<dbReference type="Gene3D" id="3.40.50.360">
    <property type="match status" value="1"/>
</dbReference>
<reference evidence="2" key="2">
    <citation type="submission" date="2021-04" db="EMBL/GenBank/DDBJ databases">
        <authorList>
            <person name="Gilroy R."/>
        </authorList>
    </citation>
    <scope>NUCLEOTIDE SEQUENCE</scope>
    <source>
        <strain evidence="2">CHK195-6426</strain>
    </source>
</reference>
<gene>
    <name evidence="2" type="ORF">H9742_10085</name>
</gene>
<proteinExistence type="predicted"/>
<evidence type="ECO:0000313" key="2">
    <source>
        <dbReference type="EMBL" id="HIW81845.1"/>
    </source>
</evidence>
<name>A0A9D1R6N2_9FIRM</name>
<dbReference type="SUPFAM" id="SSF52218">
    <property type="entry name" value="Flavoproteins"/>
    <property type="match status" value="1"/>
</dbReference>
<dbReference type="RefSeq" id="WP_318704868.1">
    <property type="nucleotide sequence ID" value="NZ_CALWMU010000003.1"/>
</dbReference>
<sequence length="335" mass="38550">MNINIYYGGRGIIDDPTLFVINKMQEILEELRVNVTRYNLYECKNTIPTLPQTLKDADGIILATTVEWYGIGGYMQQFLDACWLFGDKEKISQIYMCPIVMSTTYGEREAKLNLSTAWEILGGLPCSGICGYIDNTVTLEMNQEYVRIIEKKAENMYRTINQKMASFPASNQAVRQKVSISQAIDLTPQETEQLSRYVSDDGYVQKQKEDIQELTSLFRDMLFNEGTEKEEEYRQNFEKCFRPQAGFEAEYAIGIDDKKDKLILTVKGPHMECVYGAPKQPEVEIQTDKITLEDIVNGRMTFQRAFMSGAMKVKGDFRTLRMLDVLFPFEERKSV</sequence>
<comment type="caution">
    <text evidence="2">The sequence shown here is derived from an EMBL/GenBank/DDBJ whole genome shotgun (WGS) entry which is preliminary data.</text>
</comment>
<reference evidence="2" key="1">
    <citation type="journal article" date="2021" name="PeerJ">
        <title>Extensive microbial diversity within the chicken gut microbiome revealed by metagenomics and culture.</title>
        <authorList>
            <person name="Gilroy R."/>
            <person name="Ravi A."/>
            <person name="Getino M."/>
            <person name="Pursley I."/>
            <person name="Horton D.L."/>
            <person name="Alikhan N.F."/>
            <person name="Baker D."/>
            <person name="Gharbi K."/>
            <person name="Hall N."/>
            <person name="Watson M."/>
            <person name="Adriaenssens E.M."/>
            <person name="Foster-Nyarko E."/>
            <person name="Jarju S."/>
            <person name="Secka A."/>
            <person name="Antonio M."/>
            <person name="Oren A."/>
            <person name="Chaudhuri R.R."/>
            <person name="La Ragione R."/>
            <person name="Hildebrand F."/>
            <person name="Pallen M.J."/>
        </authorList>
    </citation>
    <scope>NUCLEOTIDE SEQUENCE</scope>
    <source>
        <strain evidence="2">CHK195-6426</strain>
    </source>
</reference>
<dbReference type="SUPFAM" id="SSF55718">
    <property type="entry name" value="SCP-like"/>
    <property type="match status" value="1"/>
</dbReference>
<dbReference type="Proteomes" id="UP000824265">
    <property type="component" value="Unassembled WGS sequence"/>
</dbReference>
<protein>
    <submittedName>
        <fullName evidence="2">SCP2 sterol-binding domain-containing protein</fullName>
    </submittedName>
</protein>
<evidence type="ECO:0000313" key="3">
    <source>
        <dbReference type="Proteomes" id="UP000824265"/>
    </source>
</evidence>
<dbReference type="AlphaFoldDB" id="A0A9D1R6N2"/>
<evidence type="ECO:0000259" key="1">
    <source>
        <dbReference type="Pfam" id="PF02036"/>
    </source>
</evidence>
<dbReference type="Gene3D" id="3.30.1050.10">
    <property type="entry name" value="SCP2 sterol-binding domain"/>
    <property type="match status" value="1"/>
</dbReference>
<dbReference type="InterPro" id="IPR029039">
    <property type="entry name" value="Flavoprotein-like_sf"/>
</dbReference>
<organism evidence="2 3">
    <name type="scientific">Candidatus Acetatifactor stercoripullorum</name>
    <dbReference type="NCBI Taxonomy" id="2838414"/>
    <lineage>
        <taxon>Bacteria</taxon>
        <taxon>Bacillati</taxon>
        <taxon>Bacillota</taxon>
        <taxon>Clostridia</taxon>
        <taxon>Lachnospirales</taxon>
        <taxon>Lachnospiraceae</taxon>
        <taxon>Acetatifactor</taxon>
    </lineage>
</organism>